<dbReference type="Gene3D" id="3.40.190.10">
    <property type="entry name" value="Periplasmic binding protein-like II"/>
    <property type="match status" value="2"/>
</dbReference>
<dbReference type="AlphaFoldDB" id="A0A956NEI9"/>
<comment type="function">
    <text evidence="4">Catalyzes the dehydration of chorismate into 3-[(1-carboxyvinyl)oxy]benzoate, a step in the biosynthesis of menaquinone (MK, vitamin K2).</text>
</comment>
<reference evidence="6" key="2">
    <citation type="journal article" date="2021" name="Microbiome">
        <title>Successional dynamics and alternative stable states in a saline activated sludge microbial community over 9 years.</title>
        <authorList>
            <person name="Wang Y."/>
            <person name="Ye J."/>
            <person name="Ju F."/>
            <person name="Liu L."/>
            <person name="Boyd J.A."/>
            <person name="Deng Y."/>
            <person name="Parks D.H."/>
            <person name="Jiang X."/>
            <person name="Yin X."/>
            <person name="Woodcroft B.J."/>
            <person name="Tyson G.W."/>
            <person name="Hugenholtz P."/>
            <person name="Polz M.F."/>
            <person name="Zhang T."/>
        </authorList>
    </citation>
    <scope>NUCLEOTIDE SEQUENCE</scope>
    <source>
        <strain evidence="6">HKST-UBA02</strain>
    </source>
</reference>
<comment type="pathway">
    <text evidence="1 4">Quinol/quinone metabolism; menaquinone biosynthesis.</text>
</comment>
<reference evidence="6" key="1">
    <citation type="submission" date="2020-04" db="EMBL/GenBank/DDBJ databases">
        <authorList>
            <person name="Zhang T."/>
        </authorList>
    </citation>
    <scope>NUCLEOTIDE SEQUENCE</scope>
    <source>
        <strain evidence="6">HKST-UBA02</strain>
    </source>
</reference>
<dbReference type="PANTHER" id="PTHR37690">
    <property type="entry name" value="CHORISMATE DEHYDRATASE"/>
    <property type="match status" value="1"/>
</dbReference>
<dbReference type="SUPFAM" id="SSF53850">
    <property type="entry name" value="Periplasmic binding protein-like II"/>
    <property type="match status" value="1"/>
</dbReference>
<accession>A0A956NEI9</accession>
<comment type="caution">
    <text evidence="6">The sequence shown here is derived from an EMBL/GenBank/DDBJ whole genome shotgun (WGS) entry which is preliminary data.</text>
</comment>
<comment type="catalytic activity">
    <reaction evidence="4">
        <text>chorismate = 3-[(1-carboxyvinyl)-oxy]benzoate + H2O</text>
        <dbReference type="Rhea" id="RHEA:40051"/>
        <dbReference type="ChEBI" id="CHEBI:15377"/>
        <dbReference type="ChEBI" id="CHEBI:29748"/>
        <dbReference type="ChEBI" id="CHEBI:76981"/>
        <dbReference type="EC" id="4.2.1.151"/>
    </reaction>
</comment>
<dbReference type="Proteomes" id="UP000739538">
    <property type="component" value="Unassembled WGS sequence"/>
</dbReference>
<proteinExistence type="inferred from homology"/>
<evidence type="ECO:0000256" key="5">
    <source>
        <dbReference type="SAM" id="MobiDB-lite"/>
    </source>
</evidence>
<evidence type="ECO:0000313" key="7">
    <source>
        <dbReference type="Proteomes" id="UP000739538"/>
    </source>
</evidence>
<dbReference type="EMBL" id="JAGQHS010000093">
    <property type="protein sequence ID" value="MCA9757317.1"/>
    <property type="molecule type" value="Genomic_DNA"/>
</dbReference>
<organism evidence="6 7">
    <name type="scientific">Eiseniibacteriota bacterium</name>
    <dbReference type="NCBI Taxonomy" id="2212470"/>
    <lineage>
        <taxon>Bacteria</taxon>
        <taxon>Candidatus Eiseniibacteriota</taxon>
    </lineage>
</organism>
<dbReference type="InterPro" id="IPR003773">
    <property type="entry name" value="Menaquinone_biosynth"/>
</dbReference>
<dbReference type="HAMAP" id="MF_00995">
    <property type="entry name" value="MqnA"/>
    <property type="match status" value="1"/>
</dbReference>
<keyword evidence="3 4" id="KW-0456">Lyase</keyword>
<protein>
    <recommendedName>
        <fullName evidence="4">Chorismate dehydratase</fullName>
        <ecNumber evidence="4">4.2.1.151</ecNumber>
    </recommendedName>
    <alternativeName>
        <fullName evidence="4">Menaquinone biosynthetic enzyme MqnA</fullName>
    </alternativeName>
</protein>
<comment type="similarity">
    <text evidence="4">Belongs to the MqnA/MqnD family. MqnA subfamily.</text>
</comment>
<sequence>MKSSPGPGDTPGPWTQPETADSHSRGPKVARIPYLNAYPFYVRWDELTERGWSSITMPPRQLGVSMERGDVDAGLMAVCDLIRLEAEFEPVLLTGPSGISSLGIANQDRVDSVLLFVRADDSDRTLGGRRPSLSLSPENKDLLENAIIGVTGESSTSFRLLRLLLEVRHKIKPTYRRKDLSHVLEPDLSAVLVIGDLALRWRYNPPAGWVQVMDLAREWREWTGRPFVFARWAVRRALPERVKLDFARFLEGSLAEGIGEIARIARETDIGVESDHVRSYLENLTYRLGPDELEAESRFRELLSDHGIVCSAE</sequence>
<dbReference type="GO" id="GO:0016836">
    <property type="term" value="F:hydro-lyase activity"/>
    <property type="evidence" value="ECO:0007669"/>
    <property type="project" value="UniProtKB-UniRule"/>
</dbReference>
<evidence type="ECO:0000313" key="6">
    <source>
        <dbReference type="EMBL" id="MCA9757317.1"/>
    </source>
</evidence>
<dbReference type="InterPro" id="IPR030868">
    <property type="entry name" value="MqnA"/>
</dbReference>
<dbReference type="GO" id="GO:0009234">
    <property type="term" value="P:menaquinone biosynthetic process"/>
    <property type="evidence" value="ECO:0007669"/>
    <property type="project" value="UniProtKB-UniRule"/>
</dbReference>
<name>A0A956NEI9_UNCEI</name>
<feature type="region of interest" description="Disordered" evidence="5">
    <location>
        <begin position="1"/>
        <end position="26"/>
    </location>
</feature>
<keyword evidence="2 4" id="KW-0474">Menaquinone biosynthesis</keyword>
<dbReference type="EC" id="4.2.1.151" evidence="4"/>
<gene>
    <name evidence="4" type="primary">mqnA</name>
    <name evidence="6" type="ORF">KDA27_16045</name>
</gene>
<dbReference type="PANTHER" id="PTHR37690:SF1">
    <property type="entry name" value="CHORISMATE DEHYDRATASE"/>
    <property type="match status" value="1"/>
</dbReference>
<evidence type="ECO:0000256" key="4">
    <source>
        <dbReference type="HAMAP-Rule" id="MF_00995"/>
    </source>
</evidence>
<evidence type="ECO:0000256" key="2">
    <source>
        <dbReference type="ARBA" id="ARBA00022428"/>
    </source>
</evidence>
<evidence type="ECO:0000256" key="1">
    <source>
        <dbReference type="ARBA" id="ARBA00004863"/>
    </source>
</evidence>
<evidence type="ECO:0000256" key="3">
    <source>
        <dbReference type="ARBA" id="ARBA00023239"/>
    </source>
</evidence>
<dbReference type="Pfam" id="PF02621">
    <property type="entry name" value="VitK2_biosynth"/>
    <property type="match status" value="1"/>
</dbReference>